<dbReference type="SUPFAM" id="SSF53720">
    <property type="entry name" value="ALDH-like"/>
    <property type="match status" value="1"/>
</dbReference>
<sequence>MPRPRTPMRRAAPYDYSAPDKRRGRTPPLRWTQAREGRPYHPHFGRAGTPVTSPTAFWLAGRQATGEDTFDVTSPWDGRLVGTVSVPTEAQTEEAVAASVAVQEAFAATPAHVRAAALDHVQRRLVERTEEIARLISAENGKPMKWARGELGRAVSVFRFAAEEARRFNGGEAQRLDTDAGGAGRLALTRRFPRGTVLGIAPFNFPLNLCAHKIAPAIAAGVPIILKPAPATPLSGLILGELLAETDLPAGSWSILPVPNDRMPALVQDERLPVISFTGSEQVGYAIMDSVPRKHCTLELGGNGAAVVLADYASEADLDWAAQRIATFSNYQGGQSCISVQRVIADASVYDRLVPKIVAAVNAQVTGDPSDDATEVGPLVSEAAAQRVEAWVDEAVGAGAKLLAGGKRDGASYAPTVLEDVPAGATLACEEVFGPVLTLTKVDGEEAAFAAVNNSKYGLQAGVFTHDVQTAFRAHRALEVGGVIVGDVPSYRADQMPYGGAKQSGVGREGVRFAMEDYTYERVLVLTGLDL</sequence>
<evidence type="ECO:0000256" key="3">
    <source>
        <dbReference type="SAM" id="MobiDB-lite"/>
    </source>
</evidence>
<reference evidence="5 6" key="1">
    <citation type="submission" date="2018-11" db="EMBL/GenBank/DDBJ databases">
        <title>Whole genome sequence of Streptomyces chrestomyceticus NBRC 13444(T).</title>
        <authorList>
            <person name="Komaki H."/>
            <person name="Tamura T."/>
        </authorList>
    </citation>
    <scope>NUCLEOTIDE SEQUENCE [LARGE SCALE GENOMIC DNA]</scope>
    <source>
        <strain evidence="5 6">NBRC 13444</strain>
    </source>
</reference>
<proteinExistence type="inferred from homology"/>
<dbReference type="Gene3D" id="3.40.605.10">
    <property type="entry name" value="Aldehyde Dehydrogenase, Chain A, domain 1"/>
    <property type="match status" value="1"/>
</dbReference>
<accession>A0A7U9PZP1</accession>
<feature type="domain" description="Aldehyde dehydrogenase" evidence="4">
    <location>
        <begin position="66"/>
        <end position="521"/>
    </location>
</feature>
<dbReference type="InterPro" id="IPR051020">
    <property type="entry name" value="ALDH-related_metabolic_enz"/>
</dbReference>
<dbReference type="PANTHER" id="PTHR42991:SF1">
    <property type="entry name" value="ALDEHYDE DEHYDROGENASE"/>
    <property type="match status" value="1"/>
</dbReference>
<evidence type="ECO:0000256" key="2">
    <source>
        <dbReference type="ARBA" id="ARBA00023002"/>
    </source>
</evidence>
<evidence type="ECO:0000313" key="5">
    <source>
        <dbReference type="EMBL" id="GCD34479.1"/>
    </source>
</evidence>
<comment type="caution">
    <text evidence="5">The sequence shown here is derived from an EMBL/GenBank/DDBJ whole genome shotgun (WGS) entry which is preliminary data.</text>
</comment>
<evidence type="ECO:0000313" key="6">
    <source>
        <dbReference type="Proteomes" id="UP000287830"/>
    </source>
</evidence>
<dbReference type="CDD" id="cd07147">
    <property type="entry name" value="ALDH_F21_RNP123"/>
    <property type="match status" value="1"/>
</dbReference>
<dbReference type="FunFam" id="3.40.605.10:FF:000020">
    <property type="entry name" value="Aldehyde dehydrogenase"/>
    <property type="match status" value="1"/>
</dbReference>
<evidence type="ECO:0000259" key="4">
    <source>
        <dbReference type="Pfam" id="PF00171"/>
    </source>
</evidence>
<name>A0A7U9PZP1_9ACTN</name>
<comment type="similarity">
    <text evidence="1">Belongs to the aldehyde dehydrogenase family.</text>
</comment>
<organism evidence="5 6">
    <name type="scientific">Streptomyces chrestomyceticus JCM 4735</name>
    <dbReference type="NCBI Taxonomy" id="1306181"/>
    <lineage>
        <taxon>Bacteria</taxon>
        <taxon>Bacillati</taxon>
        <taxon>Actinomycetota</taxon>
        <taxon>Actinomycetes</taxon>
        <taxon>Kitasatosporales</taxon>
        <taxon>Streptomycetaceae</taxon>
        <taxon>Streptomyces</taxon>
    </lineage>
</organism>
<dbReference type="GO" id="GO:0008911">
    <property type="term" value="F:lactaldehyde dehydrogenase (NAD+) activity"/>
    <property type="evidence" value="ECO:0007669"/>
    <property type="project" value="TreeGrafter"/>
</dbReference>
<dbReference type="Pfam" id="PF00171">
    <property type="entry name" value="Aldedh"/>
    <property type="match status" value="1"/>
</dbReference>
<evidence type="ECO:0000256" key="1">
    <source>
        <dbReference type="ARBA" id="ARBA00009986"/>
    </source>
</evidence>
<dbReference type="InterPro" id="IPR016163">
    <property type="entry name" value="Ald_DH_C"/>
</dbReference>
<feature type="region of interest" description="Disordered" evidence="3">
    <location>
        <begin position="1"/>
        <end position="29"/>
    </location>
</feature>
<dbReference type="InterPro" id="IPR015590">
    <property type="entry name" value="Aldehyde_DH_dom"/>
</dbReference>
<gene>
    <name evidence="5" type="ORF">OEIGOIKO_02213</name>
</gene>
<dbReference type="InterPro" id="IPR016161">
    <property type="entry name" value="Ald_DH/histidinol_DH"/>
</dbReference>
<dbReference type="Gene3D" id="3.40.309.10">
    <property type="entry name" value="Aldehyde Dehydrogenase, Chain A, domain 2"/>
    <property type="match status" value="1"/>
</dbReference>
<dbReference type="PANTHER" id="PTHR42991">
    <property type="entry name" value="ALDEHYDE DEHYDROGENASE"/>
    <property type="match status" value="1"/>
</dbReference>
<protein>
    <submittedName>
        <fullName evidence="5">Aldehyde dehydrogenase</fullName>
    </submittedName>
</protein>
<keyword evidence="2" id="KW-0560">Oxidoreductase</keyword>
<dbReference type="Proteomes" id="UP000287830">
    <property type="component" value="Unassembled WGS sequence"/>
</dbReference>
<dbReference type="AlphaFoldDB" id="A0A7U9PZP1"/>
<dbReference type="EMBL" id="BHZC01000001">
    <property type="protein sequence ID" value="GCD34479.1"/>
    <property type="molecule type" value="Genomic_DNA"/>
</dbReference>
<dbReference type="InterPro" id="IPR016162">
    <property type="entry name" value="Ald_DH_N"/>
</dbReference>